<feature type="compositionally biased region" description="Basic and acidic residues" evidence="5">
    <location>
        <begin position="211"/>
        <end position="220"/>
    </location>
</feature>
<feature type="region of interest" description="Disordered" evidence="5">
    <location>
        <begin position="211"/>
        <end position="230"/>
    </location>
</feature>
<evidence type="ECO:0000256" key="1">
    <source>
        <dbReference type="ARBA" id="ARBA00004167"/>
    </source>
</evidence>
<evidence type="ECO:0000313" key="7">
    <source>
        <dbReference type="EMBL" id="OZJ04602.1"/>
    </source>
</evidence>
<proteinExistence type="predicted"/>
<feature type="region of interest" description="Disordered" evidence="5">
    <location>
        <begin position="159"/>
        <end position="178"/>
    </location>
</feature>
<feature type="transmembrane region" description="Helical" evidence="6">
    <location>
        <begin position="74"/>
        <end position="97"/>
    </location>
</feature>
<evidence type="ECO:0000313" key="8">
    <source>
        <dbReference type="Proteomes" id="UP000242875"/>
    </source>
</evidence>
<sequence>MADAAPAADKAKSKTLQHKTTAATTTPTTSTTVSSSSSSEAVAASTPSISFGSVSVASVSATPSTASSHTNTGAIAGGVIAAFIVLGLAAFLVVCFYRRKRKASSEAAYDTMAWDRPQTSSGTGLDRSTPARPPPHRPRPPDIGTNLPSAQFVSPASPLLRSHISGDGAQKRWSVDATPGRGPLIEYDALGRPLPTKAPNRDSFVAMTREGEVEVGRERPMSMIPRILED</sequence>
<keyword evidence="3 6" id="KW-1133">Transmembrane helix</keyword>
<feature type="region of interest" description="Disordered" evidence="5">
    <location>
        <begin position="115"/>
        <end position="151"/>
    </location>
</feature>
<evidence type="ECO:0000256" key="4">
    <source>
        <dbReference type="ARBA" id="ARBA00023136"/>
    </source>
</evidence>
<gene>
    <name evidence="7" type="ORF">BZG36_02051</name>
</gene>
<keyword evidence="4 6" id="KW-0472">Membrane</keyword>
<feature type="compositionally biased region" description="Low complexity" evidence="5">
    <location>
        <begin position="20"/>
        <end position="39"/>
    </location>
</feature>
<feature type="region of interest" description="Disordered" evidence="5">
    <location>
        <begin position="1"/>
        <end position="39"/>
    </location>
</feature>
<dbReference type="GO" id="GO:0071944">
    <property type="term" value="C:cell periphery"/>
    <property type="evidence" value="ECO:0007669"/>
    <property type="project" value="UniProtKB-ARBA"/>
</dbReference>
<dbReference type="Proteomes" id="UP000242875">
    <property type="component" value="Unassembled WGS sequence"/>
</dbReference>
<organism evidence="7 8">
    <name type="scientific">Bifiguratus adelaidae</name>
    <dbReference type="NCBI Taxonomy" id="1938954"/>
    <lineage>
        <taxon>Eukaryota</taxon>
        <taxon>Fungi</taxon>
        <taxon>Fungi incertae sedis</taxon>
        <taxon>Mucoromycota</taxon>
        <taxon>Mucoromycotina</taxon>
        <taxon>Endogonomycetes</taxon>
        <taxon>Endogonales</taxon>
        <taxon>Endogonales incertae sedis</taxon>
        <taxon>Bifiguratus</taxon>
    </lineage>
</organism>
<reference evidence="7 8" key="1">
    <citation type="journal article" date="2017" name="Mycologia">
        <title>Bifiguratus adelaidae, gen. et sp. nov., a new member of Mucoromycotina in endophytic and soil-dwelling habitats.</title>
        <authorList>
            <person name="Torres-Cruz T.J."/>
            <person name="Billingsley Tobias T.L."/>
            <person name="Almatruk M."/>
            <person name="Hesse C."/>
            <person name="Kuske C.R."/>
            <person name="Desiro A."/>
            <person name="Benucci G.M."/>
            <person name="Bonito G."/>
            <person name="Stajich J.E."/>
            <person name="Dunlap C."/>
            <person name="Arnold A.E."/>
            <person name="Porras-Alfaro A."/>
        </authorList>
    </citation>
    <scope>NUCLEOTIDE SEQUENCE [LARGE SCALE GENOMIC DNA]</scope>
    <source>
        <strain evidence="7 8">AZ0501</strain>
    </source>
</reference>
<name>A0A261Y1X7_9FUNG</name>
<keyword evidence="8" id="KW-1185">Reference proteome</keyword>
<comment type="caution">
    <text evidence="7">The sequence shown here is derived from an EMBL/GenBank/DDBJ whole genome shotgun (WGS) entry which is preliminary data.</text>
</comment>
<evidence type="ECO:0000256" key="2">
    <source>
        <dbReference type="ARBA" id="ARBA00022692"/>
    </source>
</evidence>
<protein>
    <submittedName>
        <fullName evidence="7">Uncharacterized protein</fullName>
    </submittedName>
</protein>
<evidence type="ECO:0000256" key="6">
    <source>
        <dbReference type="SAM" id="Phobius"/>
    </source>
</evidence>
<dbReference type="InterPro" id="IPR051694">
    <property type="entry name" value="Immunoregulatory_rcpt-like"/>
</dbReference>
<evidence type="ECO:0000256" key="5">
    <source>
        <dbReference type="SAM" id="MobiDB-lite"/>
    </source>
</evidence>
<keyword evidence="2 6" id="KW-0812">Transmembrane</keyword>
<dbReference type="AlphaFoldDB" id="A0A261Y1X7"/>
<dbReference type="EMBL" id="MVBO01000034">
    <property type="protein sequence ID" value="OZJ04602.1"/>
    <property type="molecule type" value="Genomic_DNA"/>
</dbReference>
<dbReference type="GO" id="GO:0016020">
    <property type="term" value="C:membrane"/>
    <property type="evidence" value="ECO:0007669"/>
    <property type="project" value="UniProtKB-SubCell"/>
</dbReference>
<comment type="subcellular location">
    <subcellularLocation>
        <location evidence="1">Membrane</location>
        <topology evidence="1">Single-pass membrane protein</topology>
    </subcellularLocation>
</comment>
<dbReference type="PANTHER" id="PTHR15549">
    <property type="entry name" value="PAIRED IMMUNOGLOBULIN-LIKE TYPE 2 RECEPTOR"/>
    <property type="match status" value="1"/>
</dbReference>
<accession>A0A261Y1X7</accession>
<evidence type="ECO:0000256" key="3">
    <source>
        <dbReference type="ARBA" id="ARBA00022989"/>
    </source>
</evidence>